<dbReference type="PANTHER" id="PTHR32119:SF2">
    <property type="entry name" value="OROTIDINE 5'-PHOSPHATE DECARBOXYLASE"/>
    <property type="match status" value="1"/>
</dbReference>
<dbReference type="RefSeq" id="WP_009164827.1">
    <property type="nucleotide sequence ID" value="NZ_ADFP01000066.1"/>
</dbReference>
<evidence type="ECO:0000256" key="8">
    <source>
        <dbReference type="ARBA" id="ARBA00049157"/>
    </source>
</evidence>
<evidence type="ECO:0000313" key="12">
    <source>
        <dbReference type="Proteomes" id="UP000006462"/>
    </source>
</evidence>
<dbReference type="GeneID" id="90985446"/>
<keyword evidence="6 9" id="KW-0665">Pyrimidine biosynthesis</keyword>
<evidence type="ECO:0000256" key="6">
    <source>
        <dbReference type="ARBA" id="ARBA00022975"/>
    </source>
</evidence>
<comment type="similarity">
    <text evidence="9">Belongs to the OMP decarboxylase family.</text>
</comment>
<dbReference type="InterPro" id="IPR011060">
    <property type="entry name" value="RibuloseP-bd_barrel"/>
</dbReference>
<sequence length="239" mass="25874">MTEHTSLPLFAALDLDTLREARRTMDALSGIVDAIKIGPRLYAQGGAPFLKEIVDHGFKLFLDLKLHDIPNTVRLAVETLADLGIFCLTLQAAGGRRMMEESVAARDRLGSTMKLLGITVLTSFDEKSWDEVAPGCPMDVAIKKRAWLCGDCGMDGLVCSPLDLPEVRAVTPPTLLKVVPGVRLVAGGDDQSRVATPADAFRNGADYIVMGRPIYKAPDVRKAVAEIARSIEEGLTCRK</sequence>
<evidence type="ECO:0000256" key="4">
    <source>
        <dbReference type="ARBA" id="ARBA00021923"/>
    </source>
</evidence>
<gene>
    <name evidence="11" type="primary">pyrF</name>
    <name evidence="11" type="ORF">HMPREF7215_1059</name>
</gene>
<dbReference type="Proteomes" id="UP000006462">
    <property type="component" value="Unassembled WGS sequence"/>
</dbReference>
<reference evidence="11 12" key="1">
    <citation type="submission" date="2009-12" db="EMBL/GenBank/DDBJ databases">
        <authorList>
            <person name="Shrivastava S."/>
            <person name="Madupu R."/>
            <person name="Durkin A.S."/>
            <person name="Torralba M."/>
            <person name="Methe B."/>
            <person name="Sutton G.G."/>
            <person name="Strausberg R.L."/>
            <person name="Nelson K.E."/>
        </authorList>
    </citation>
    <scope>NUCLEOTIDE SEQUENCE [LARGE SCALE GENOMIC DNA]</scope>
    <source>
        <strain evidence="11 12">W5455</strain>
    </source>
</reference>
<proteinExistence type="inferred from homology"/>
<keyword evidence="7 9" id="KW-0456">Lyase</keyword>
<comment type="pathway">
    <text evidence="2 9">Pyrimidine metabolism; UMP biosynthesis via de novo pathway; UMP from orotate: step 2/2.</text>
</comment>
<dbReference type="EC" id="4.1.1.23" evidence="3 9"/>
<dbReference type="NCBIfam" id="TIGR01740">
    <property type="entry name" value="pyrF"/>
    <property type="match status" value="1"/>
</dbReference>
<keyword evidence="5 9" id="KW-0210">Decarboxylase</keyword>
<evidence type="ECO:0000313" key="11">
    <source>
        <dbReference type="EMBL" id="EFB90738.1"/>
    </source>
</evidence>
<dbReference type="Pfam" id="PF00215">
    <property type="entry name" value="OMPdecase"/>
    <property type="match status" value="1"/>
</dbReference>
<feature type="domain" description="Orotidine 5'-phosphate decarboxylase" evidence="10">
    <location>
        <begin position="8"/>
        <end position="227"/>
    </location>
</feature>
<dbReference type="SMART" id="SM00934">
    <property type="entry name" value="OMPdecase"/>
    <property type="match status" value="1"/>
</dbReference>
<dbReference type="SUPFAM" id="SSF51366">
    <property type="entry name" value="Ribulose-phoshate binding barrel"/>
    <property type="match status" value="1"/>
</dbReference>
<evidence type="ECO:0000256" key="7">
    <source>
        <dbReference type="ARBA" id="ARBA00023239"/>
    </source>
</evidence>
<dbReference type="InterPro" id="IPR001754">
    <property type="entry name" value="OMPdeCOase_dom"/>
</dbReference>
<comment type="caution">
    <text evidence="11">The sequence shown here is derived from an EMBL/GenBank/DDBJ whole genome shotgun (WGS) entry which is preliminary data.</text>
</comment>
<dbReference type="PANTHER" id="PTHR32119">
    <property type="entry name" value="OROTIDINE 5'-PHOSPHATE DECARBOXYLASE"/>
    <property type="match status" value="1"/>
</dbReference>
<evidence type="ECO:0000256" key="5">
    <source>
        <dbReference type="ARBA" id="ARBA00022793"/>
    </source>
</evidence>
<dbReference type="CDD" id="cd04725">
    <property type="entry name" value="OMP_decarboxylase_like"/>
    <property type="match status" value="1"/>
</dbReference>
<accession>A0ABM9ZUY3</accession>
<protein>
    <recommendedName>
        <fullName evidence="4 9">Orotidine 5'-phosphate decarboxylase</fullName>
        <ecNumber evidence="3 9">4.1.1.23</ecNumber>
    </recommendedName>
</protein>
<dbReference type="InterPro" id="IPR014732">
    <property type="entry name" value="OMPdecase"/>
</dbReference>
<dbReference type="EMBL" id="ADFP01000066">
    <property type="protein sequence ID" value="EFB90738.1"/>
    <property type="molecule type" value="Genomic_DNA"/>
</dbReference>
<name>A0ABM9ZUY3_9BACT</name>
<keyword evidence="12" id="KW-1185">Reference proteome</keyword>
<comment type="catalytic activity">
    <reaction evidence="8 9">
        <text>orotidine 5'-phosphate + H(+) = UMP + CO2</text>
        <dbReference type="Rhea" id="RHEA:11596"/>
        <dbReference type="ChEBI" id="CHEBI:15378"/>
        <dbReference type="ChEBI" id="CHEBI:16526"/>
        <dbReference type="ChEBI" id="CHEBI:57538"/>
        <dbReference type="ChEBI" id="CHEBI:57865"/>
        <dbReference type="EC" id="4.1.1.23"/>
    </reaction>
</comment>
<comment type="function">
    <text evidence="1">Catalyzes the decarboxylation of orotidine 5'-monophosphate (OMP) to uridine 5'-monophosphate (UMP).</text>
</comment>
<dbReference type="InterPro" id="IPR013785">
    <property type="entry name" value="Aldolase_TIM"/>
</dbReference>
<evidence type="ECO:0000259" key="10">
    <source>
        <dbReference type="SMART" id="SM00934"/>
    </source>
</evidence>
<evidence type="ECO:0000256" key="9">
    <source>
        <dbReference type="RuleBase" id="RU000512"/>
    </source>
</evidence>
<evidence type="ECO:0000256" key="2">
    <source>
        <dbReference type="ARBA" id="ARBA00004861"/>
    </source>
</evidence>
<organism evidence="11 12">
    <name type="scientific">Pyramidobacter piscolens W5455</name>
    <dbReference type="NCBI Taxonomy" id="352165"/>
    <lineage>
        <taxon>Bacteria</taxon>
        <taxon>Thermotogati</taxon>
        <taxon>Synergistota</taxon>
        <taxon>Synergistia</taxon>
        <taxon>Synergistales</taxon>
        <taxon>Dethiosulfovibrionaceae</taxon>
        <taxon>Pyramidobacter</taxon>
    </lineage>
</organism>
<evidence type="ECO:0000256" key="1">
    <source>
        <dbReference type="ARBA" id="ARBA00002356"/>
    </source>
</evidence>
<dbReference type="Gene3D" id="3.20.20.70">
    <property type="entry name" value="Aldolase class I"/>
    <property type="match status" value="1"/>
</dbReference>
<evidence type="ECO:0000256" key="3">
    <source>
        <dbReference type="ARBA" id="ARBA00012321"/>
    </source>
</evidence>
<dbReference type="PROSITE" id="PS00156">
    <property type="entry name" value="OMPDECASE"/>
    <property type="match status" value="1"/>
</dbReference>
<dbReference type="InterPro" id="IPR018089">
    <property type="entry name" value="OMPdecase_AS"/>
</dbReference>
<dbReference type="GO" id="GO:0004590">
    <property type="term" value="F:orotidine-5'-phosphate decarboxylase activity"/>
    <property type="evidence" value="ECO:0007669"/>
    <property type="project" value="UniProtKB-EC"/>
</dbReference>
<dbReference type="NCBIfam" id="NF001273">
    <property type="entry name" value="PRK00230.1"/>
    <property type="match status" value="1"/>
</dbReference>